<gene>
    <name evidence="1" type="ORF">HYQ56_1163</name>
</gene>
<protein>
    <submittedName>
        <fullName evidence="1">Uncharacterized protein</fullName>
    </submittedName>
</protein>
<dbReference type="EMBL" id="JACCPP010000021">
    <property type="protein sequence ID" value="MBI1708182.1"/>
    <property type="molecule type" value="Genomic_DNA"/>
</dbReference>
<dbReference type="Proteomes" id="UP001194414">
    <property type="component" value="Unassembled WGS sequence"/>
</dbReference>
<proteinExistence type="predicted"/>
<organism evidence="1 2">
    <name type="scientific">Lactobacillus crispatus</name>
    <dbReference type="NCBI Taxonomy" id="47770"/>
    <lineage>
        <taxon>Bacteria</taxon>
        <taxon>Bacillati</taxon>
        <taxon>Bacillota</taxon>
        <taxon>Bacilli</taxon>
        <taxon>Lactobacillales</taxon>
        <taxon>Lactobacillaceae</taxon>
        <taxon>Lactobacillus</taxon>
    </lineage>
</organism>
<evidence type="ECO:0000313" key="2">
    <source>
        <dbReference type="Proteomes" id="UP001194414"/>
    </source>
</evidence>
<sequence length="152" mass="17961">MFLDLSLCIYGITSTYVENTLALKFMARHHQDHLHIRGEYLKRLSKLERSTGSPPHTWRILHRINGFFDCTRITSTYVENTPFIEIAETRNKDHLHIRGEYPFLSSPSKMIGGSPPHTWRILKLLTLFIQFFKDHLHIRGEYKKRQIQLAKT</sequence>
<dbReference type="AntiFam" id="ANF00057">
    <property type="entry name" value="Translation of E. coli type CRISPR repeat"/>
</dbReference>
<accession>A0AAW4DP28</accession>
<name>A0AAW4DP28_9LACO</name>
<dbReference type="AlphaFoldDB" id="A0AAW4DP28"/>
<comment type="caution">
    <text evidence="1">The sequence shown here is derived from an EMBL/GenBank/DDBJ whole genome shotgun (WGS) entry which is preliminary data.</text>
</comment>
<evidence type="ECO:0000313" key="1">
    <source>
        <dbReference type="EMBL" id="MBI1708182.1"/>
    </source>
</evidence>
<reference evidence="1" key="1">
    <citation type="submission" date="2020-07" db="EMBL/GenBank/DDBJ databases">
        <title>Comparative genomics analyses of Lactobacillus crispatus isolated from different ecological niches.</title>
        <authorList>
            <person name="Mancino W."/>
            <person name="Mancabelli L."/>
            <person name="Lugli G.A."/>
            <person name="Milani C."/>
            <person name="Viappiani A."/>
            <person name="Anzalone R."/>
            <person name="Longhi G."/>
            <person name="Ventura M."/>
            <person name="Turroni F."/>
        </authorList>
    </citation>
    <scope>NUCLEOTIDE SEQUENCE</scope>
    <source>
        <strain evidence="1">LB65</strain>
    </source>
</reference>